<protein>
    <recommendedName>
        <fullName evidence="6">Transposase</fullName>
    </recommendedName>
</protein>
<evidence type="ECO:0000259" key="2">
    <source>
        <dbReference type="Pfam" id="PF13960"/>
    </source>
</evidence>
<dbReference type="InterPro" id="IPR025452">
    <property type="entry name" value="DUF4218"/>
</dbReference>
<feature type="domain" description="DUF4218" evidence="2">
    <location>
        <begin position="629"/>
        <end position="689"/>
    </location>
</feature>
<dbReference type="Pfam" id="PF02992">
    <property type="entry name" value="Transposase_21"/>
    <property type="match status" value="1"/>
</dbReference>
<feature type="domain" description="DUF4216" evidence="1">
    <location>
        <begin position="792"/>
        <end position="860"/>
    </location>
</feature>
<evidence type="ECO:0000259" key="3">
    <source>
        <dbReference type="Pfam" id="PF13963"/>
    </source>
</evidence>
<feature type="domain" description="Transposase-associated" evidence="3">
    <location>
        <begin position="73"/>
        <end position="145"/>
    </location>
</feature>
<dbReference type="Proteomes" id="UP001374535">
    <property type="component" value="Chromosome 6"/>
</dbReference>
<sequence>MKLNAMFRSKRWLCEKRVELFNVNPPAVSTIDRLLRRELFSVAPLEFQTSLLGCIFDCFWTAFLTYVWAMDQSWMNARRISEEYEKGVSVFLQYVKENAKSVNGTYFCPCVRCANKIRQDLGNLHDHLFMFGITKSYTVWTWHREILDQPMTSRGTNYVEEWMTDHLEDMIRDVGENNFLRANLYNSVINDSEQPLYPGYTNFTCLSATARTLHLFSLKARNGWTDKSFTELLELLKEMLPENNTLPIRNYEAKKVLCPMGIEYQKIHACPNDCVLYIKEFASLKHCPTCGLSRFKKKRDKDAEEGNDGAPSKVMWYLPTVPRFKRMFSVKEDAKNLKWHVLGRKCDNLLRHPADSPQWKKIDEIFPEFGADPRNLRLALATDVTKHSSWPVMLMIYNISPLLCMKRKYVMLSMMISGPKQPGNDIDVYLKPLIDDLKLLWEEGVEVFNSDVEDNFRLRAMLFCTINDFPTYGNLSSYSVKGHFACPICEENTSYVQLKHGQKTVYTRHRKFLPRNHPYHRLKKAFNESVKDEVVCRPRNGEEVYNEVKNIDIVFGKHRKITSAKQVWMKRSIFFNLPYWSILDVRHCIDVMHCHWNLLNVKGKTKDGIKSRQDLADMGIRTELHPQTIVREIRICGPVYLRWMYPVERYMKILKGYVKNQYRPETSIIQRYIAEEAIEFCLSYMPSCEPVGLPNSINEGRCEGKGHGVRIQRVSRQEVDQAHLYILNNTDDVIPYISEHVHEIKTKEEDDKSRVQNSGVTLKAESVHFCSSKDKNPITASISYFGVIQEIWEVDYVRFRVPVFKCKWVDINSGIITDDSGFTLVDLTKMSFIDEPFIMASQASQIFYVNDPANEKWSVVLEGKNMHGFDDEECLDILETTCTTSRPNEDSIDDVADDIHAIRTDHNEGF</sequence>
<dbReference type="Pfam" id="PF13960">
    <property type="entry name" value="DUF4218"/>
    <property type="match status" value="1"/>
</dbReference>
<reference evidence="4 5" key="1">
    <citation type="journal article" date="2023" name="Life. Sci Alliance">
        <title>Evolutionary insights into 3D genome organization and epigenetic landscape of Vigna mungo.</title>
        <authorList>
            <person name="Junaid A."/>
            <person name="Singh B."/>
            <person name="Bhatia S."/>
        </authorList>
    </citation>
    <scope>NUCLEOTIDE SEQUENCE [LARGE SCALE GENOMIC DNA]</scope>
    <source>
        <strain evidence="4">Urdbean</strain>
    </source>
</reference>
<dbReference type="InterPro" id="IPR029480">
    <property type="entry name" value="Transpos_assoc"/>
</dbReference>
<keyword evidence="5" id="KW-1185">Reference proteome</keyword>
<dbReference type="PANTHER" id="PTHR10775">
    <property type="entry name" value="OS08G0208400 PROTEIN"/>
    <property type="match status" value="1"/>
</dbReference>
<accession>A0AAQ3RUW2</accession>
<evidence type="ECO:0000313" key="5">
    <source>
        <dbReference type="Proteomes" id="UP001374535"/>
    </source>
</evidence>
<evidence type="ECO:0008006" key="6">
    <source>
        <dbReference type="Google" id="ProtNLM"/>
    </source>
</evidence>
<evidence type="ECO:0000313" key="4">
    <source>
        <dbReference type="EMBL" id="WVZ05359.1"/>
    </source>
</evidence>
<evidence type="ECO:0000259" key="1">
    <source>
        <dbReference type="Pfam" id="PF13952"/>
    </source>
</evidence>
<dbReference type="AlphaFoldDB" id="A0AAQ3RUW2"/>
<dbReference type="Pfam" id="PF13952">
    <property type="entry name" value="DUF4216"/>
    <property type="match status" value="1"/>
</dbReference>
<dbReference type="InterPro" id="IPR004242">
    <property type="entry name" value="Transposase_21"/>
</dbReference>
<dbReference type="Pfam" id="PF13963">
    <property type="entry name" value="Transpos_assoc"/>
    <property type="match status" value="1"/>
</dbReference>
<organism evidence="4 5">
    <name type="scientific">Vigna mungo</name>
    <name type="common">Black gram</name>
    <name type="synonym">Phaseolus mungo</name>
    <dbReference type="NCBI Taxonomy" id="3915"/>
    <lineage>
        <taxon>Eukaryota</taxon>
        <taxon>Viridiplantae</taxon>
        <taxon>Streptophyta</taxon>
        <taxon>Embryophyta</taxon>
        <taxon>Tracheophyta</taxon>
        <taxon>Spermatophyta</taxon>
        <taxon>Magnoliopsida</taxon>
        <taxon>eudicotyledons</taxon>
        <taxon>Gunneridae</taxon>
        <taxon>Pentapetalae</taxon>
        <taxon>rosids</taxon>
        <taxon>fabids</taxon>
        <taxon>Fabales</taxon>
        <taxon>Fabaceae</taxon>
        <taxon>Papilionoideae</taxon>
        <taxon>50 kb inversion clade</taxon>
        <taxon>NPAAA clade</taxon>
        <taxon>indigoferoid/millettioid clade</taxon>
        <taxon>Phaseoleae</taxon>
        <taxon>Vigna</taxon>
    </lineage>
</organism>
<dbReference type="PANTHER" id="PTHR10775:SF180">
    <property type="entry name" value="TRANSPOSON, EN_SPM-LIKE, TRANSPOSASE-ASSOCIATED DOMAIN PROTEIN-RELATED"/>
    <property type="match status" value="1"/>
</dbReference>
<proteinExistence type="predicted"/>
<name>A0AAQ3RUW2_VIGMU</name>
<dbReference type="InterPro" id="IPR025312">
    <property type="entry name" value="DUF4216"/>
</dbReference>
<dbReference type="EMBL" id="CP144695">
    <property type="protein sequence ID" value="WVZ05359.1"/>
    <property type="molecule type" value="Genomic_DNA"/>
</dbReference>
<gene>
    <name evidence="4" type="ORF">V8G54_018705</name>
</gene>